<dbReference type="RefSeq" id="WP_071843343.1">
    <property type="nucleotide sequence ID" value="NZ_CP107099.1"/>
</dbReference>
<evidence type="ECO:0000313" key="2">
    <source>
        <dbReference type="EMBL" id="ELI8101969.1"/>
    </source>
</evidence>
<dbReference type="EMBL" id="ABNAVX010000007">
    <property type="protein sequence ID" value="ELI8101969.1"/>
    <property type="molecule type" value="Genomic_DNA"/>
</dbReference>
<dbReference type="Proteomes" id="UP001182355">
    <property type="component" value="Unassembled WGS sequence"/>
</dbReference>
<feature type="region of interest" description="Disordered" evidence="1">
    <location>
        <begin position="79"/>
        <end position="109"/>
    </location>
</feature>
<sequence>MESRACAKYYCYSQFPLAAVDLIEPARVASCSSALFAAVHGGSLGPSSLSVIFLIALKVKRENQNPCFDLEVKSTFEQPSEECSQGNPPWTADLGVTRRDPRKAVPSAK</sequence>
<organism evidence="2 3">
    <name type="scientific">Yersinia enterocolitica</name>
    <dbReference type="NCBI Taxonomy" id="630"/>
    <lineage>
        <taxon>Bacteria</taxon>
        <taxon>Pseudomonadati</taxon>
        <taxon>Pseudomonadota</taxon>
        <taxon>Gammaproteobacteria</taxon>
        <taxon>Enterobacterales</taxon>
        <taxon>Yersiniaceae</taxon>
        <taxon>Yersinia</taxon>
    </lineage>
</organism>
<protein>
    <submittedName>
        <fullName evidence="2">Uncharacterized protein</fullName>
    </submittedName>
</protein>
<accession>A0AAD2UY53</accession>
<reference evidence="2" key="1">
    <citation type="submission" date="2023-02" db="EMBL/GenBank/DDBJ databases">
        <authorList>
            <person name="Ashton P.M."/>
            <person name="Dallman T."/>
            <person name="Nair S."/>
            <person name="De Pinna E."/>
            <person name="Peters T."/>
            <person name="Grant K."/>
        </authorList>
    </citation>
    <scope>NUCLEOTIDE SEQUENCE</scope>
    <source>
        <strain evidence="2">01103883</strain>
    </source>
</reference>
<comment type="caution">
    <text evidence="2">The sequence shown here is derived from an EMBL/GenBank/DDBJ whole genome shotgun (WGS) entry which is preliminary data.</text>
</comment>
<dbReference type="AlphaFoldDB" id="A0AAD2UY53"/>
<evidence type="ECO:0000256" key="1">
    <source>
        <dbReference type="SAM" id="MobiDB-lite"/>
    </source>
</evidence>
<name>A0AAD2UY53_YEREN</name>
<proteinExistence type="predicted"/>
<gene>
    <name evidence="2" type="ORF">RSF11_001665</name>
</gene>
<evidence type="ECO:0000313" key="3">
    <source>
        <dbReference type="Proteomes" id="UP001182355"/>
    </source>
</evidence>
<feature type="compositionally biased region" description="Polar residues" evidence="1">
    <location>
        <begin position="79"/>
        <end position="88"/>
    </location>
</feature>